<keyword evidence="2" id="KW-1185">Reference proteome</keyword>
<name>A0ABP1QCU6_9HEXA</name>
<protein>
    <submittedName>
        <fullName evidence="1">Uncharacterized protein</fullName>
    </submittedName>
</protein>
<sequence length="60" mass="6934">FVLTNPEGWWELAVDWKLIEDVEEKTEEKNVKHSDSFNRTPAVSIWEGVVPTTAEPDHLL</sequence>
<reference evidence="1 2" key="1">
    <citation type="submission" date="2024-08" db="EMBL/GenBank/DDBJ databases">
        <authorList>
            <person name="Cucini C."/>
            <person name="Frati F."/>
        </authorList>
    </citation>
    <scope>NUCLEOTIDE SEQUENCE [LARGE SCALE GENOMIC DNA]</scope>
</reference>
<accession>A0ABP1QCU6</accession>
<feature type="non-terminal residue" evidence="1">
    <location>
        <position position="1"/>
    </location>
</feature>
<evidence type="ECO:0000313" key="1">
    <source>
        <dbReference type="EMBL" id="CAL8094051.1"/>
    </source>
</evidence>
<evidence type="ECO:0000313" key="2">
    <source>
        <dbReference type="Proteomes" id="UP001642540"/>
    </source>
</evidence>
<proteinExistence type="predicted"/>
<dbReference type="EMBL" id="CAXLJM020000026">
    <property type="protein sequence ID" value="CAL8094051.1"/>
    <property type="molecule type" value="Genomic_DNA"/>
</dbReference>
<gene>
    <name evidence="1" type="ORF">ODALV1_LOCUS8683</name>
</gene>
<comment type="caution">
    <text evidence="1">The sequence shown here is derived from an EMBL/GenBank/DDBJ whole genome shotgun (WGS) entry which is preliminary data.</text>
</comment>
<organism evidence="1 2">
    <name type="scientific">Orchesella dallaii</name>
    <dbReference type="NCBI Taxonomy" id="48710"/>
    <lineage>
        <taxon>Eukaryota</taxon>
        <taxon>Metazoa</taxon>
        <taxon>Ecdysozoa</taxon>
        <taxon>Arthropoda</taxon>
        <taxon>Hexapoda</taxon>
        <taxon>Collembola</taxon>
        <taxon>Entomobryomorpha</taxon>
        <taxon>Entomobryoidea</taxon>
        <taxon>Orchesellidae</taxon>
        <taxon>Orchesellinae</taxon>
        <taxon>Orchesella</taxon>
    </lineage>
</organism>
<dbReference type="Proteomes" id="UP001642540">
    <property type="component" value="Unassembled WGS sequence"/>
</dbReference>